<protein>
    <submittedName>
        <fullName evidence="1">Uncharacterized protein</fullName>
    </submittedName>
</protein>
<dbReference type="Proteomes" id="UP000747399">
    <property type="component" value="Unassembled WGS sequence"/>
</dbReference>
<accession>A0A8J4AR43</accession>
<dbReference type="EMBL" id="BNCO01000003">
    <property type="protein sequence ID" value="GIL46033.1"/>
    <property type="molecule type" value="Genomic_DNA"/>
</dbReference>
<dbReference type="AntiFam" id="ANF00149">
    <property type="entry name" value="Shadow ORF (opposite cshA)"/>
</dbReference>
<evidence type="ECO:0000313" key="1">
    <source>
        <dbReference type="EMBL" id="GIL46033.1"/>
    </source>
</evidence>
<organism evidence="1 2">
    <name type="scientific">Volvox africanus</name>
    <dbReference type="NCBI Taxonomy" id="51714"/>
    <lineage>
        <taxon>Eukaryota</taxon>
        <taxon>Viridiplantae</taxon>
        <taxon>Chlorophyta</taxon>
        <taxon>core chlorophytes</taxon>
        <taxon>Chlorophyceae</taxon>
        <taxon>CS clade</taxon>
        <taxon>Chlamydomonadales</taxon>
        <taxon>Volvocaceae</taxon>
        <taxon>Volvox</taxon>
    </lineage>
</organism>
<dbReference type="AlphaFoldDB" id="A0A8J4AR43"/>
<keyword evidence="2" id="KW-1185">Reference proteome</keyword>
<comment type="caution">
    <text evidence="1">The sequence shown here is derived from an EMBL/GenBank/DDBJ whole genome shotgun (WGS) entry which is preliminary data.</text>
</comment>
<proteinExistence type="predicted"/>
<evidence type="ECO:0000313" key="2">
    <source>
        <dbReference type="Proteomes" id="UP000747399"/>
    </source>
</evidence>
<reference evidence="1" key="1">
    <citation type="journal article" date="2021" name="Proc. Natl. Acad. Sci. U.S.A.">
        <title>Three genomes in the algal genus Volvox reveal the fate of a haploid sex-determining region after a transition to homothallism.</title>
        <authorList>
            <person name="Yamamoto K."/>
            <person name="Hamaji T."/>
            <person name="Kawai-Toyooka H."/>
            <person name="Matsuzaki R."/>
            <person name="Takahashi F."/>
            <person name="Nishimura Y."/>
            <person name="Kawachi M."/>
            <person name="Noguchi H."/>
            <person name="Minakuchi Y."/>
            <person name="Umen J.G."/>
            <person name="Toyoda A."/>
            <person name="Nozaki H."/>
        </authorList>
    </citation>
    <scope>NUCLEOTIDE SEQUENCE</scope>
    <source>
        <strain evidence="1">NIES-3780</strain>
    </source>
</reference>
<name>A0A8J4AR43_9CHLO</name>
<gene>
    <name evidence="1" type="ORF">Vafri_3127</name>
</gene>
<sequence length="117" mass="13059">MVTRPSYPFNNASYLKIIMLAGATTSQDIAQFLASIRMLYHPVGMRMSTGHRMGTTPRWAGKSSATSQPLLSTYLRHVKMHHQVHRRNIETASCHISGHQAVVLAVAEQAQSLAWEE</sequence>